<sequence>MRAATLRRVIFACAASAILVLICPSLRAQDESASPETTAASNVTAGPNTSTSADFYVATNGNDSWPGTLAQPFKTVDHARIAVEGLKTHVSGRTITVLIRGGTYYLPSTWSFTSEDSGSSTTPILYANYPGETPVISGGRLLTAWRVGPNNSWELTLPSGVYFTQLWVNGARRYRPRTTPSGYLYFVNEYSTTGSTNTVNEFTYRTPPAGGVLSTMANLGDVELINFEAWDVAHMRIKSVNISTKTIVTTSSLTKNSFFTGFINGHHFLLENVKEALKVPGQFYVDRPTGMITYLPKSGESMTSTTIVAPRLQKIMTASNLGYVTFQGLTFAHSDYQVPSSGYNGGQADNGTPAAITMTNSTGVVFESDTVEHTGAYGIEFEGPGVSGGATPYLAQFRNGLITDTGAGGIRVGGMGVCTGSGTHTDANVPQHIYIGNNLITGGSRIFAVGFAVLVGDAHNVLVEHNEISDFYNTGVGVGFNWGYLCNYAHDDVVQYNLIHDLGQGVTEDMGGVYFLSGVNSGNAALNNKIYNIEQTPGTYGAWGLYADAGATGVLFENNLVYRTTDASLHMNSQAGSPPSPTPPPNRFVNNILAYGAMGAMDRHNDTNFLSMVFQHNVFYYDKASIQYGYWYCEGKPTCTNYFAFNDNLYYNKNVTGGETADPFFRTPLFPANGGQQPPITWMTYKQWQAQGEDTQSLFANPLFVNPTPGVDNFTLESNSPAFGVGFVAFNPALAGRLSTATLQAPVNAPAYPPLTTAITNF</sequence>
<dbReference type="AlphaFoldDB" id="A0AAU7DM22"/>
<evidence type="ECO:0000256" key="1">
    <source>
        <dbReference type="SAM" id="SignalP"/>
    </source>
</evidence>
<dbReference type="InterPro" id="IPR012334">
    <property type="entry name" value="Pectin_lyas_fold"/>
</dbReference>
<dbReference type="SMART" id="SM00710">
    <property type="entry name" value="PbH1"/>
    <property type="match status" value="5"/>
</dbReference>
<feature type="chain" id="PRO_5043414246" evidence="1">
    <location>
        <begin position="29"/>
        <end position="762"/>
    </location>
</feature>
<dbReference type="Gene3D" id="2.160.20.10">
    <property type="entry name" value="Single-stranded right-handed beta-helix, Pectin lyase-like"/>
    <property type="match status" value="2"/>
</dbReference>
<dbReference type="InterPro" id="IPR011050">
    <property type="entry name" value="Pectin_lyase_fold/virulence"/>
</dbReference>
<name>A0AAU7DM22_9BACT</name>
<feature type="signal peptide" evidence="1">
    <location>
        <begin position="1"/>
        <end position="28"/>
    </location>
</feature>
<dbReference type="RefSeq" id="WP_348263591.1">
    <property type="nucleotide sequence ID" value="NZ_CP121196.1"/>
</dbReference>
<dbReference type="PANTHER" id="PTHR36453:SF1">
    <property type="entry name" value="RIGHT HANDED BETA HELIX DOMAIN-CONTAINING PROTEIN"/>
    <property type="match status" value="1"/>
</dbReference>
<gene>
    <name evidence="2" type="ORF">P8935_03305</name>
</gene>
<accession>A0AAU7DM22</accession>
<dbReference type="EMBL" id="CP121196">
    <property type="protein sequence ID" value="XBH18366.1"/>
    <property type="molecule type" value="Genomic_DNA"/>
</dbReference>
<dbReference type="InterPro" id="IPR006626">
    <property type="entry name" value="PbH1"/>
</dbReference>
<reference evidence="2" key="1">
    <citation type="submission" date="2023-03" db="EMBL/GenBank/DDBJ databases">
        <title>Edaphobacter sp.</title>
        <authorList>
            <person name="Huber K.J."/>
            <person name="Papendorf J."/>
            <person name="Pilke C."/>
            <person name="Bunk B."/>
            <person name="Sproeer C."/>
            <person name="Pester M."/>
        </authorList>
    </citation>
    <scope>NUCLEOTIDE SEQUENCE</scope>
    <source>
        <strain evidence="2">DSM 110680</strain>
    </source>
</reference>
<proteinExistence type="predicted"/>
<keyword evidence="1" id="KW-0732">Signal</keyword>
<dbReference type="SUPFAM" id="SSF51126">
    <property type="entry name" value="Pectin lyase-like"/>
    <property type="match status" value="2"/>
</dbReference>
<organism evidence="2">
    <name type="scientific">Telmatobacter sp. DSM 110680</name>
    <dbReference type="NCBI Taxonomy" id="3036704"/>
    <lineage>
        <taxon>Bacteria</taxon>
        <taxon>Pseudomonadati</taxon>
        <taxon>Acidobacteriota</taxon>
        <taxon>Terriglobia</taxon>
        <taxon>Terriglobales</taxon>
        <taxon>Acidobacteriaceae</taxon>
        <taxon>Telmatobacter</taxon>
    </lineage>
</organism>
<dbReference type="PANTHER" id="PTHR36453">
    <property type="entry name" value="SECRETED PROTEIN-RELATED"/>
    <property type="match status" value="1"/>
</dbReference>
<evidence type="ECO:0000313" key="2">
    <source>
        <dbReference type="EMBL" id="XBH18366.1"/>
    </source>
</evidence>
<protein>
    <submittedName>
        <fullName evidence="2">Right-handed parallel beta-helix repeat-containing protein</fullName>
    </submittedName>
</protein>